<feature type="compositionally biased region" description="Basic and acidic residues" evidence="1">
    <location>
        <begin position="182"/>
        <end position="201"/>
    </location>
</feature>
<feature type="compositionally biased region" description="Low complexity" evidence="1">
    <location>
        <begin position="301"/>
        <end position="312"/>
    </location>
</feature>
<sequence length="334" mass="35360">MGKKKTGKSNKVTVSLSEFVGGVDQSGPVGAVLSDPELAALPTAPRGRDPDTERLGGGRYGPSFGGGANRWERSGAPGPALRAGFGDAPRDWADDDDGFGSGGGQVEPELDWGAARRGLAPPSAALGSSSQSWARSGERPRMTFESQRSHAFGDADVAAATEPEPDFMRRGLLPPAAASAERSGDDPDRFSRRQVANRREMFASLPETSTGEVELDFGRRGLTPPAATLRSHQAPTETAVDFGKRGLPPPAAGVRDSSTDSLEQRSWRNEDSSGDFGQRGRLPPIMTERQTLGRSRRFVSTDTTAETTPIDTDFGRRGVLPPAGNDNDGSPNGW</sequence>
<protein>
    <submittedName>
        <fullName evidence="2">Uncharacterized protein</fullName>
    </submittedName>
</protein>
<name>A0A7J7IL89_9RHOD</name>
<evidence type="ECO:0000256" key="1">
    <source>
        <dbReference type="SAM" id="MobiDB-lite"/>
    </source>
</evidence>
<feature type="compositionally biased region" description="Gly residues" evidence="1">
    <location>
        <begin position="57"/>
        <end position="68"/>
    </location>
</feature>
<organism evidence="2 3">
    <name type="scientific">Cyanidiococcus yangmingshanensis</name>
    <dbReference type="NCBI Taxonomy" id="2690220"/>
    <lineage>
        <taxon>Eukaryota</taxon>
        <taxon>Rhodophyta</taxon>
        <taxon>Bangiophyceae</taxon>
        <taxon>Cyanidiales</taxon>
        <taxon>Cyanidiaceae</taxon>
        <taxon>Cyanidiococcus</taxon>
    </lineage>
</organism>
<comment type="caution">
    <text evidence="2">The sequence shown here is derived from an EMBL/GenBank/DDBJ whole genome shotgun (WGS) entry which is preliminary data.</text>
</comment>
<feature type="compositionally biased region" description="Basic and acidic residues" evidence="1">
    <location>
        <begin position="136"/>
        <end position="153"/>
    </location>
</feature>
<feature type="region of interest" description="Disordered" evidence="1">
    <location>
        <begin position="21"/>
        <end position="334"/>
    </location>
</feature>
<gene>
    <name evidence="2" type="ORF">F1559_003440</name>
</gene>
<proteinExistence type="predicted"/>
<dbReference type="Proteomes" id="UP000530660">
    <property type="component" value="Unassembled WGS sequence"/>
</dbReference>
<evidence type="ECO:0000313" key="3">
    <source>
        <dbReference type="Proteomes" id="UP000530660"/>
    </source>
</evidence>
<evidence type="ECO:0000313" key="2">
    <source>
        <dbReference type="EMBL" id="KAF6003895.1"/>
    </source>
</evidence>
<dbReference type="AlphaFoldDB" id="A0A7J7IL89"/>
<feature type="compositionally biased region" description="Basic and acidic residues" evidence="1">
    <location>
        <begin position="46"/>
        <end position="56"/>
    </location>
</feature>
<feature type="compositionally biased region" description="Low complexity" evidence="1">
    <location>
        <begin position="118"/>
        <end position="130"/>
    </location>
</feature>
<reference evidence="2 3" key="1">
    <citation type="journal article" date="2020" name="J. Phycol.">
        <title>Comparative genome analysis reveals Cyanidiococcus gen. nov., a new extremophilic red algal genus sister to Cyanidioschyzon (Cyanidioschyzonaceae, Rhodophyta).</title>
        <authorList>
            <person name="Liu S.-L."/>
            <person name="Chiang Y.-R."/>
            <person name="Yoon H.S."/>
            <person name="Fu H.-Y."/>
        </authorList>
    </citation>
    <scope>NUCLEOTIDE SEQUENCE [LARGE SCALE GENOMIC DNA]</scope>
    <source>
        <strain evidence="2 3">THAL066</strain>
    </source>
</reference>
<accession>A0A7J7IL89</accession>
<dbReference type="EMBL" id="VWRR01000005">
    <property type="protein sequence ID" value="KAF6003895.1"/>
    <property type="molecule type" value="Genomic_DNA"/>
</dbReference>
<feature type="compositionally biased region" description="Basic and acidic residues" evidence="1">
    <location>
        <begin position="262"/>
        <end position="271"/>
    </location>
</feature>
<keyword evidence="3" id="KW-1185">Reference proteome</keyword>